<reference evidence="1" key="1">
    <citation type="journal article" date="2014" name="Front. Microbiol.">
        <title>High frequency of phylogenetically diverse reductive dehalogenase-homologous genes in deep subseafloor sedimentary metagenomes.</title>
        <authorList>
            <person name="Kawai M."/>
            <person name="Futagami T."/>
            <person name="Toyoda A."/>
            <person name="Takaki Y."/>
            <person name="Nishi S."/>
            <person name="Hori S."/>
            <person name="Arai W."/>
            <person name="Tsubouchi T."/>
            <person name="Morono Y."/>
            <person name="Uchiyama I."/>
            <person name="Ito T."/>
            <person name="Fujiyama A."/>
            <person name="Inagaki F."/>
            <person name="Takami H."/>
        </authorList>
    </citation>
    <scope>NUCLEOTIDE SEQUENCE</scope>
    <source>
        <strain evidence="1">Expedition CK06-06</strain>
    </source>
</reference>
<organism evidence="1">
    <name type="scientific">marine sediment metagenome</name>
    <dbReference type="NCBI Taxonomy" id="412755"/>
    <lineage>
        <taxon>unclassified sequences</taxon>
        <taxon>metagenomes</taxon>
        <taxon>ecological metagenomes</taxon>
    </lineage>
</organism>
<sequence>FKYFTILFEDGFETLPFTGFIKIPPWDAQPGTGVVTVTGALFHQGTYCEKIEVDNGEWGYANVSFVGGNELYSRCYLRFDDAPDANGEFIPLGVRNRIDGNNFVMPMLWHDGADLYWGVELREATVYDHTNLEAVASNPAVDTWHCVETYMKSETGPATTDGIIRLWVENVLRVEKLNCDITDGNINRIDCGTSLNSTGARINVYIDCVVAADARIYCKVAPPVPAYPLIGKPLIAPIIVG</sequence>
<gene>
    <name evidence="1" type="ORF">S03H2_60907</name>
</gene>
<dbReference type="AlphaFoldDB" id="X1JD08"/>
<name>X1JD08_9ZZZZ</name>
<dbReference type="Gene3D" id="2.60.120.200">
    <property type="match status" value="1"/>
</dbReference>
<accession>X1JD08</accession>
<evidence type="ECO:0000313" key="1">
    <source>
        <dbReference type="EMBL" id="GAH79390.1"/>
    </source>
</evidence>
<comment type="caution">
    <text evidence="1">The sequence shown here is derived from an EMBL/GenBank/DDBJ whole genome shotgun (WGS) entry which is preliminary data.</text>
</comment>
<feature type="non-terminal residue" evidence="1">
    <location>
        <position position="241"/>
    </location>
</feature>
<dbReference type="EMBL" id="BARU01039282">
    <property type="protein sequence ID" value="GAH79390.1"/>
    <property type="molecule type" value="Genomic_DNA"/>
</dbReference>
<protein>
    <submittedName>
        <fullName evidence="1">Uncharacterized protein</fullName>
    </submittedName>
</protein>
<proteinExistence type="predicted"/>
<feature type="non-terminal residue" evidence="1">
    <location>
        <position position="1"/>
    </location>
</feature>